<dbReference type="EMBL" id="CP116423">
    <property type="protein sequence ID" value="WCE69259.1"/>
    <property type="molecule type" value="Genomic_DNA"/>
</dbReference>
<name>A0AAX3LKQ2_9RHOB</name>
<dbReference type="InterPro" id="IPR001387">
    <property type="entry name" value="Cro/C1-type_HTH"/>
</dbReference>
<dbReference type="SMART" id="SM00530">
    <property type="entry name" value="HTH_XRE"/>
    <property type="match status" value="1"/>
</dbReference>
<dbReference type="Gene3D" id="1.10.260.40">
    <property type="entry name" value="lambda repressor-like DNA-binding domains"/>
    <property type="match status" value="1"/>
</dbReference>
<organism evidence="2 3">
    <name type="scientific">Sulfitobacter faviae</name>
    <dbReference type="NCBI Taxonomy" id="1775881"/>
    <lineage>
        <taxon>Bacteria</taxon>
        <taxon>Pseudomonadati</taxon>
        <taxon>Pseudomonadota</taxon>
        <taxon>Alphaproteobacteria</taxon>
        <taxon>Rhodobacterales</taxon>
        <taxon>Roseobacteraceae</taxon>
        <taxon>Sulfitobacter</taxon>
    </lineage>
</organism>
<sequence>MSAPNRSPSELRSMFGANLRQLAADYPSISDLARQLGINRTQFNRYLSGESFPRPDVLARICRFFEIDARVLLEPVTEISLNQDPINNSFLRDFLGTGIQNVPEADFPSGFYRFARRSFLDQDRFVTGVVFITRHGSSTFLRGYESAPSLRAQELPTNPMAREYRGIVSRQENGVSIVVSRRRTLTGSFNYLNRVASFENNFWVGYVTRTAPESAAGTRVTRLTYEYIGRDPKTVLPAARQAGFTDIDALMPYHRRLLQPDAPFN</sequence>
<dbReference type="GO" id="GO:0003677">
    <property type="term" value="F:DNA binding"/>
    <property type="evidence" value="ECO:0007669"/>
    <property type="project" value="InterPro"/>
</dbReference>
<dbReference type="PROSITE" id="PS50943">
    <property type="entry name" value="HTH_CROC1"/>
    <property type="match status" value="1"/>
</dbReference>
<accession>A0AAX3LKQ2</accession>
<reference evidence="2" key="1">
    <citation type="submission" date="2023-01" db="EMBL/GenBank/DDBJ databases">
        <title>Comparative genomic analysis of cold water coral derived Sulfitobacter faviae: insights into their metabolism and habitat adaptation.</title>
        <authorList>
            <person name="Guo Y."/>
            <person name="Lin S."/>
            <person name="Huang Z."/>
            <person name="Tang K."/>
            <person name="Wang X."/>
        </authorList>
    </citation>
    <scope>NUCLEOTIDE SEQUENCE</scope>
    <source>
        <strain evidence="2">SCSIO W_1865</strain>
    </source>
</reference>
<dbReference type="Proteomes" id="UP001210770">
    <property type="component" value="Chromosome"/>
</dbReference>
<evidence type="ECO:0000259" key="1">
    <source>
        <dbReference type="PROSITE" id="PS50943"/>
    </source>
</evidence>
<dbReference type="AlphaFoldDB" id="A0AAX3LKQ2"/>
<dbReference type="InterPro" id="IPR010982">
    <property type="entry name" value="Lambda_DNA-bd_dom_sf"/>
</dbReference>
<proteinExistence type="predicted"/>
<protein>
    <submittedName>
        <fullName evidence="2">Helix-turn-helix transcriptional regulator</fullName>
    </submittedName>
</protein>
<feature type="domain" description="HTH cro/C1-type" evidence="1">
    <location>
        <begin position="28"/>
        <end position="72"/>
    </location>
</feature>
<evidence type="ECO:0000313" key="2">
    <source>
        <dbReference type="EMBL" id="WCE69259.1"/>
    </source>
</evidence>
<dbReference type="SUPFAM" id="SSF47413">
    <property type="entry name" value="lambda repressor-like DNA-binding domains"/>
    <property type="match status" value="1"/>
</dbReference>
<dbReference type="Pfam" id="PF13443">
    <property type="entry name" value="HTH_26"/>
    <property type="match status" value="1"/>
</dbReference>
<evidence type="ECO:0000313" key="3">
    <source>
        <dbReference type="Proteomes" id="UP001210770"/>
    </source>
</evidence>
<dbReference type="RefSeq" id="WP_271687576.1">
    <property type="nucleotide sequence ID" value="NZ_CP116423.1"/>
</dbReference>
<gene>
    <name evidence="2" type="ORF">PL336_10640</name>
</gene>
<dbReference type="CDD" id="cd00093">
    <property type="entry name" value="HTH_XRE"/>
    <property type="match status" value="1"/>
</dbReference>